<gene>
    <name evidence="7" type="primary">acd_3</name>
    <name evidence="7" type="ORF">KSX_44880</name>
</gene>
<reference evidence="7" key="1">
    <citation type="submission" date="2020-10" db="EMBL/GenBank/DDBJ databases">
        <title>Taxonomic study of unclassified bacteria belonging to the class Ktedonobacteria.</title>
        <authorList>
            <person name="Yabe S."/>
            <person name="Wang C.M."/>
            <person name="Zheng Y."/>
            <person name="Sakai Y."/>
            <person name="Cavaletti L."/>
            <person name="Monciardini P."/>
            <person name="Donadio S."/>
        </authorList>
    </citation>
    <scope>NUCLEOTIDE SEQUENCE</scope>
    <source>
        <strain evidence="7">SOSP1-1</strain>
    </source>
</reference>
<protein>
    <submittedName>
        <fullName evidence="7">Acyl-CoA dehydrogenase</fullName>
    </submittedName>
</protein>
<dbReference type="EMBL" id="BNJF01000002">
    <property type="protein sequence ID" value="GHO46325.1"/>
    <property type="molecule type" value="Genomic_DNA"/>
</dbReference>
<dbReference type="GO" id="GO:0003995">
    <property type="term" value="F:acyl-CoA dehydrogenase activity"/>
    <property type="evidence" value="ECO:0007669"/>
    <property type="project" value="TreeGrafter"/>
</dbReference>
<dbReference type="Gene3D" id="1.20.140.10">
    <property type="entry name" value="Butyryl-CoA Dehydrogenase, subunit A, domain 3"/>
    <property type="match status" value="1"/>
</dbReference>
<dbReference type="PIRSF" id="PIRSF016578">
    <property type="entry name" value="HsaA"/>
    <property type="match status" value="1"/>
</dbReference>
<dbReference type="InterPro" id="IPR009100">
    <property type="entry name" value="AcylCoA_DH/oxidase_NM_dom_sf"/>
</dbReference>
<evidence type="ECO:0000259" key="5">
    <source>
        <dbReference type="Pfam" id="PF00441"/>
    </source>
</evidence>
<proteinExistence type="inferred from homology"/>
<dbReference type="SUPFAM" id="SSF56645">
    <property type="entry name" value="Acyl-CoA dehydrogenase NM domain-like"/>
    <property type="match status" value="1"/>
</dbReference>
<dbReference type="InterPro" id="IPR009075">
    <property type="entry name" value="AcylCo_DH/oxidase_C"/>
</dbReference>
<sequence>MNAIHPASEASPDLADLLQKVRHIGKTIALPAATSVDREARFPQEAIDALRQERLLSLYIPPAYGGEGYSFTDLVAIAQVLGQYCAATAMIWAMHQIQVACLVHHGQSSPFFQNYLHEIAERQLLLASITSEVGVGGDIRNSIAAVEHDGAICRLTKKATTVSYGAYADGYLVTARRSPEAAAGDQVFVLLRRQDTLMEQTSNWNTFGMRGTCSPGFNVSATLSPEQILDTPFAEIAPQTMVPFSHLLWSACWQGIATDAMARARKFMQGKARQLRTTSLPGDNHLVQASSDLQLMRSTNEAVVLEYTAFLSNPQYLAESASNLGFVIRLNNVKVLASQLVVQVVQQALYICGMAGYSEESPFSVARHLRDAYSAALMISNDRLMTTNAALLLVHKEEA</sequence>
<dbReference type="InterPro" id="IPR046373">
    <property type="entry name" value="Acyl-CoA_Oxase/DH_mid-dom_sf"/>
</dbReference>
<evidence type="ECO:0000313" key="7">
    <source>
        <dbReference type="EMBL" id="GHO46325.1"/>
    </source>
</evidence>
<dbReference type="Pfam" id="PF02771">
    <property type="entry name" value="Acyl-CoA_dh_N"/>
    <property type="match status" value="1"/>
</dbReference>
<evidence type="ECO:0000256" key="2">
    <source>
        <dbReference type="ARBA" id="ARBA00009347"/>
    </source>
</evidence>
<dbReference type="Gene3D" id="1.10.540.10">
    <property type="entry name" value="Acyl-CoA dehydrogenase/oxidase, N-terminal domain"/>
    <property type="match status" value="1"/>
</dbReference>
<name>A0A8J3MVA5_9CHLR</name>
<keyword evidence="8" id="KW-1185">Reference proteome</keyword>
<accession>A0A8J3MVA5</accession>
<feature type="domain" description="Acyl-CoA dehydrogenase/oxidase N-terminal" evidence="6">
    <location>
        <begin position="14"/>
        <end position="107"/>
    </location>
</feature>
<dbReference type="Gene3D" id="2.40.110.10">
    <property type="entry name" value="Butyryl-CoA Dehydrogenase, subunit A, domain 2"/>
    <property type="match status" value="1"/>
</dbReference>
<dbReference type="InterPro" id="IPR037069">
    <property type="entry name" value="AcylCoA_DH/ox_N_sf"/>
</dbReference>
<dbReference type="AlphaFoldDB" id="A0A8J3MVA5"/>
<dbReference type="PANTHER" id="PTHR43884">
    <property type="entry name" value="ACYL-COA DEHYDROGENASE"/>
    <property type="match status" value="1"/>
</dbReference>
<dbReference type="RefSeq" id="WP_220195708.1">
    <property type="nucleotide sequence ID" value="NZ_BNJF01000002.1"/>
</dbReference>
<evidence type="ECO:0000259" key="6">
    <source>
        <dbReference type="Pfam" id="PF02771"/>
    </source>
</evidence>
<dbReference type="Pfam" id="PF00441">
    <property type="entry name" value="Acyl-CoA_dh_1"/>
    <property type="match status" value="1"/>
</dbReference>
<evidence type="ECO:0000256" key="4">
    <source>
        <dbReference type="ARBA" id="ARBA00022827"/>
    </source>
</evidence>
<dbReference type="PANTHER" id="PTHR43884:SF12">
    <property type="entry name" value="ISOVALERYL-COA DEHYDROGENASE, MITOCHONDRIAL-RELATED"/>
    <property type="match status" value="1"/>
</dbReference>
<dbReference type="Proteomes" id="UP000612362">
    <property type="component" value="Unassembled WGS sequence"/>
</dbReference>
<dbReference type="InterPro" id="IPR013786">
    <property type="entry name" value="AcylCoA_DH/ox_N"/>
</dbReference>
<evidence type="ECO:0000256" key="3">
    <source>
        <dbReference type="ARBA" id="ARBA00022630"/>
    </source>
</evidence>
<dbReference type="InterPro" id="IPR036250">
    <property type="entry name" value="AcylCo_DH-like_C"/>
</dbReference>
<evidence type="ECO:0000256" key="1">
    <source>
        <dbReference type="ARBA" id="ARBA00001974"/>
    </source>
</evidence>
<comment type="cofactor">
    <cofactor evidence="1">
        <name>FAD</name>
        <dbReference type="ChEBI" id="CHEBI:57692"/>
    </cofactor>
</comment>
<comment type="caution">
    <text evidence="7">The sequence shown here is derived from an EMBL/GenBank/DDBJ whole genome shotgun (WGS) entry which is preliminary data.</text>
</comment>
<keyword evidence="4" id="KW-0274">FAD</keyword>
<feature type="domain" description="Acyl-CoA dehydrogenase/oxidase C-terminal" evidence="5">
    <location>
        <begin position="329"/>
        <end position="374"/>
    </location>
</feature>
<evidence type="ECO:0000313" key="8">
    <source>
        <dbReference type="Proteomes" id="UP000612362"/>
    </source>
</evidence>
<organism evidence="7 8">
    <name type="scientific">Ktedonospora formicarum</name>
    <dbReference type="NCBI Taxonomy" id="2778364"/>
    <lineage>
        <taxon>Bacteria</taxon>
        <taxon>Bacillati</taxon>
        <taxon>Chloroflexota</taxon>
        <taxon>Ktedonobacteria</taxon>
        <taxon>Ktedonobacterales</taxon>
        <taxon>Ktedonobacteraceae</taxon>
        <taxon>Ktedonospora</taxon>
    </lineage>
</organism>
<comment type="similarity">
    <text evidence="2">Belongs to the acyl-CoA dehydrogenase family.</text>
</comment>
<dbReference type="GO" id="GO:0050660">
    <property type="term" value="F:flavin adenine dinucleotide binding"/>
    <property type="evidence" value="ECO:0007669"/>
    <property type="project" value="InterPro"/>
</dbReference>
<keyword evidence="3" id="KW-0285">Flavoprotein</keyword>
<dbReference type="SUPFAM" id="SSF47203">
    <property type="entry name" value="Acyl-CoA dehydrogenase C-terminal domain-like"/>
    <property type="match status" value="1"/>
</dbReference>